<evidence type="ECO:0000256" key="1">
    <source>
        <dbReference type="SAM" id="Phobius"/>
    </source>
</evidence>
<feature type="transmembrane region" description="Helical" evidence="1">
    <location>
        <begin position="384"/>
        <end position="409"/>
    </location>
</feature>
<feature type="transmembrane region" description="Helical" evidence="1">
    <location>
        <begin position="905"/>
        <end position="931"/>
    </location>
</feature>
<dbReference type="EMBL" id="AP028947">
    <property type="protein sequence ID" value="BET26732.1"/>
    <property type="molecule type" value="Genomic_DNA"/>
</dbReference>
<evidence type="ECO:0000313" key="3">
    <source>
        <dbReference type="Proteomes" id="UP001329151"/>
    </source>
</evidence>
<dbReference type="PANTHER" id="PTHR32063:SF77">
    <property type="entry name" value="ACR FAMILY TRANSPORT PROTEIN"/>
    <property type="match status" value="1"/>
</dbReference>
<dbReference type="KEGG" id="lto:RGQ30_22330"/>
<feature type="transmembrane region" description="Helical" evidence="1">
    <location>
        <begin position="849"/>
        <end position="872"/>
    </location>
</feature>
<dbReference type="PANTHER" id="PTHR32063">
    <property type="match status" value="1"/>
</dbReference>
<name>A0AA86IZN9_9BURK</name>
<feature type="transmembrane region" description="Helical" evidence="1">
    <location>
        <begin position="461"/>
        <end position="480"/>
    </location>
</feature>
<feature type="transmembrane region" description="Helical" evidence="1">
    <location>
        <begin position="429"/>
        <end position="449"/>
    </location>
</feature>
<dbReference type="Gene3D" id="3.30.70.1440">
    <property type="entry name" value="Multidrug efflux transporter AcrB pore domain"/>
    <property type="match status" value="1"/>
</dbReference>
<dbReference type="Pfam" id="PF00873">
    <property type="entry name" value="ACR_tran"/>
    <property type="match status" value="1"/>
</dbReference>
<dbReference type="InterPro" id="IPR001036">
    <property type="entry name" value="Acrflvin-R"/>
</dbReference>
<keyword evidence="1" id="KW-1133">Transmembrane helix</keyword>
<dbReference type="Gene3D" id="3.30.70.1430">
    <property type="entry name" value="Multidrug efflux transporter AcrB pore domain"/>
    <property type="match status" value="2"/>
</dbReference>
<sequence length="1032" mass="110965">MNVSTWSIKNPIPAVMLFFLLTVAGLFSFSSMKIQQFPDIELPTVLVTASLPGASPSQLENDVARKIENSLATLQQLKHIYTKIQDGVVSITVEFNLEKDTQEAVDDVRSAVSRVRADLPTDLRDPVINKLELSGAPVLAYTIASTAFDEEGLSWYVDDTITKTLLNVKGVGAVSRVGGVTRQVVVELDPLKMQALGVSALDVSRQLRNTQLEAAGGRADLGLGEQPLRTIATVENASQLNDISITLSNGRRVQLPEIATISDTVADRRSAALLNGQEVVGFEITRSKGASEVDVGKGVAEALANLKTQRPDLTIVEAFNFVEPVEDDFDSSMKMLYEGAFLAVVVVWFFLRDWRATFVSAVALPLSVIPAFAGMYFLGFSLNVVSLLAMSLVVGILVDDAIVEVENIVRHLRMGKSPLDAAREAADEIGLAVIATTFTLIAVFLPTAFMSGIAGKFFKQFGWTAALAVFASLVVARMLTPMMAAYMLKSAGHESEKNEPGKMMARYLNWVRWALAHRLITCIAAGAFFVGSVMLIPLLPTGFIPPDDLSQTQVYIELQPGSTFEQTRKAAERARELISEVKYVRSVYTTIGGGAAGTDPFVMSGQGEVRKATLTVLLDPRGERAVRKQVTETEMREALSNLPGVRYKVGLGASGEKYVLVLSGEDGEALSKAASEVERDLRTIPGLGSIASSAALVRPEVWIKPDFAKAADLGVSTAAMGETLRVATVGDYDAALPKLNLSQRQVPIVVRLEDEARKDLSILERLAVPSSKPEVPSVPLNQVATLGINAGPSVIDRYDRARNVNFEIELQGQPLGDVAAAVQQLPSIRNLPPGVAQRNIGDAEVMGELFASFGLAMLTGVLCIFVVLVLLFKDFLQPVTILAALPLSLGGAFVGLLIAGKSFSMPSLIGLIMLMGIATKNSILLVEYAIVARNEKGMSRLDAVIDACHKRAQPIIMTTIAMAAGMLPIAIGTGDADTSFRSPMAIAVIGGLMTSTFLSLLVIPVVYTLMDDFEHGLKRLFLNMKKLGVRKA</sequence>
<keyword evidence="3" id="KW-1185">Reference proteome</keyword>
<keyword evidence="1" id="KW-0472">Membrane</keyword>
<dbReference type="RefSeq" id="WP_130555820.1">
    <property type="nucleotide sequence ID" value="NZ_AP028947.1"/>
</dbReference>
<proteinExistence type="predicted"/>
<feature type="transmembrane region" description="Helical" evidence="1">
    <location>
        <begin position="358"/>
        <end position="378"/>
    </location>
</feature>
<dbReference type="SUPFAM" id="SSF82693">
    <property type="entry name" value="Multidrug efflux transporter AcrB pore domain, PN1, PN2, PC1 and PC2 subdomains"/>
    <property type="match status" value="3"/>
</dbReference>
<dbReference type="PRINTS" id="PR00702">
    <property type="entry name" value="ACRIFLAVINRP"/>
</dbReference>
<feature type="transmembrane region" description="Helical" evidence="1">
    <location>
        <begin position="12"/>
        <end position="32"/>
    </location>
</feature>
<dbReference type="Gene3D" id="1.20.1640.10">
    <property type="entry name" value="Multidrug efflux transporter AcrB transmembrane domain"/>
    <property type="match status" value="2"/>
</dbReference>
<dbReference type="AlphaFoldDB" id="A0AA86IZN9"/>
<feature type="transmembrane region" description="Helical" evidence="1">
    <location>
        <begin position="519"/>
        <end position="539"/>
    </location>
</feature>
<dbReference type="SUPFAM" id="SSF82714">
    <property type="entry name" value="Multidrug efflux transporter AcrB TolC docking domain, DN and DC subdomains"/>
    <property type="match status" value="2"/>
</dbReference>
<dbReference type="GO" id="GO:0005886">
    <property type="term" value="C:plasma membrane"/>
    <property type="evidence" value="ECO:0007669"/>
    <property type="project" value="TreeGrafter"/>
</dbReference>
<evidence type="ECO:0000313" key="2">
    <source>
        <dbReference type="EMBL" id="BET26732.1"/>
    </source>
</evidence>
<dbReference type="Proteomes" id="UP001329151">
    <property type="component" value="Chromosome"/>
</dbReference>
<dbReference type="SUPFAM" id="SSF82866">
    <property type="entry name" value="Multidrug efflux transporter AcrB transmembrane domain"/>
    <property type="match status" value="2"/>
</dbReference>
<organism evidence="2 3">
    <name type="scientific">Limnobacter thiooxidans</name>
    <dbReference type="NCBI Taxonomy" id="131080"/>
    <lineage>
        <taxon>Bacteria</taxon>
        <taxon>Pseudomonadati</taxon>
        <taxon>Pseudomonadota</taxon>
        <taxon>Betaproteobacteria</taxon>
        <taxon>Burkholderiales</taxon>
        <taxon>Burkholderiaceae</taxon>
        <taxon>Limnobacter</taxon>
    </lineage>
</organism>
<dbReference type="Gene3D" id="3.30.2090.10">
    <property type="entry name" value="Multidrug efflux transporter AcrB TolC docking domain, DN and DC subdomains"/>
    <property type="match status" value="2"/>
</dbReference>
<keyword evidence="1" id="KW-0812">Transmembrane</keyword>
<feature type="transmembrane region" description="Helical" evidence="1">
    <location>
        <begin position="879"/>
        <end position="899"/>
    </location>
</feature>
<dbReference type="GO" id="GO:0042910">
    <property type="term" value="F:xenobiotic transmembrane transporter activity"/>
    <property type="evidence" value="ECO:0007669"/>
    <property type="project" value="TreeGrafter"/>
</dbReference>
<feature type="transmembrane region" description="Helical" evidence="1">
    <location>
        <begin position="984"/>
        <end position="1010"/>
    </location>
</feature>
<protein>
    <submittedName>
        <fullName evidence="2">Efflux RND transporter permease subunit</fullName>
    </submittedName>
</protein>
<reference evidence="2 3" key="1">
    <citation type="submission" date="2023-10" db="EMBL/GenBank/DDBJ databases">
        <title>Complete Genome Sequence of Limnobacter thiooxidans CS-K2T, Isolated from freshwater lake sediments in Bavaria, Germany.</title>
        <authorList>
            <person name="Naruki M."/>
            <person name="Watanabe A."/>
            <person name="Warashina T."/>
            <person name="Morita T."/>
            <person name="Arakawa K."/>
        </authorList>
    </citation>
    <scope>NUCLEOTIDE SEQUENCE [LARGE SCALE GENOMIC DNA]</scope>
    <source>
        <strain evidence="2 3">CS-K2</strain>
    </source>
</reference>
<feature type="transmembrane region" description="Helical" evidence="1">
    <location>
        <begin position="335"/>
        <end position="351"/>
    </location>
</feature>
<dbReference type="Gene3D" id="3.30.70.1320">
    <property type="entry name" value="Multidrug efflux transporter AcrB pore domain like"/>
    <property type="match status" value="1"/>
</dbReference>
<dbReference type="InterPro" id="IPR027463">
    <property type="entry name" value="AcrB_DN_DC_subdom"/>
</dbReference>
<gene>
    <name evidence="2" type="ORF">RGQ30_22330</name>
</gene>
<accession>A0AA86IZN9</accession>
<feature type="transmembrane region" description="Helical" evidence="1">
    <location>
        <begin position="952"/>
        <end position="972"/>
    </location>
</feature>